<keyword evidence="7" id="KW-0732">Signal</keyword>
<proteinExistence type="inferred from homology"/>
<dbReference type="EMBL" id="QLMA01000004">
    <property type="protein sequence ID" value="RAJ82293.1"/>
    <property type="molecule type" value="Genomic_DNA"/>
</dbReference>
<evidence type="ECO:0000313" key="8">
    <source>
        <dbReference type="EMBL" id="RAJ82293.1"/>
    </source>
</evidence>
<comment type="similarity">
    <text evidence="2">Belongs to the TspO/BZRP family.</text>
</comment>
<dbReference type="Pfam" id="PF03073">
    <property type="entry name" value="TspO_MBR"/>
    <property type="match status" value="1"/>
</dbReference>
<feature type="transmembrane region" description="Helical" evidence="6">
    <location>
        <begin position="46"/>
        <end position="66"/>
    </location>
</feature>
<feature type="transmembrane region" description="Helical" evidence="6">
    <location>
        <begin position="103"/>
        <end position="124"/>
    </location>
</feature>
<feature type="signal peptide" evidence="7">
    <location>
        <begin position="1"/>
        <end position="22"/>
    </location>
</feature>
<feature type="transmembrane region" description="Helical" evidence="6">
    <location>
        <begin position="78"/>
        <end position="97"/>
    </location>
</feature>
<organism evidence="8 9">
    <name type="scientific">Chitinophaga dinghuensis</name>
    <dbReference type="NCBI Taxonomy" id="1539050"/>
    <lineage>
        <taxon>Bacteria</taxon>
        <taxon>Pseudomonadati</taxon>
        <taxon>Bacteroidota</taxon>
        <taxon>Chitinophagia</taxon>
        <taxon>Chitinophagales</taxon>
        <taxon>Chitinophagaceae</taxon>
        <taxon>Chitinophaga</taxon>
    </lineage>
</organism>
<gene>
    <name evidence="8" type="ORF">CLV59_104518</name>
</gene>
<dbReference type="InterPro" id="IPR004307">
    <property type="entry name" value="TspO_MBR"/>
</dbReference>
<dbReference type="OrthoDB" id="9795496at2"/>
<comment type="subcellular location">
    <subcellularLocation>
        <location evidence="1">Membrane</location>
        <topology evidence="1">Multi-pass membrane protein</topology>
    </subcellularLocation>
</comment>
<keyword evidence="9" id="KW-1185">Reference proteome</keyword>
<name>A0A327W0W4_9BACT</name>
<dbReference type="GO" id="GO:0033013">
    <property type="term" value="P:tetrapyrrole metabolic process"/>
    <property type="evidence" value="ECO:0007669"/>
    <property type="project" value="UniProtKB-ARBA"/>
</dbReference>
<dbReference type="FunFam" id="1.20.1260.100:FF:000001">
    <property type="entry name" value="translocator protein 2"/>
    <property type="match status" value="1"/>
</dbReference>
<feature type="chain" id="PRO_5016364612" evidence="7">
    <location>
        <begin position="23"/>
        <end position="156"/>
    </location>
</feature>
<dbReference type="PANTHER" id="PTHR10057:SF0">
    <property type="entry name" value="TRANSLOCATOR PROTEIN"/>
    <property type="match status" value="1"/>
</dbReference>
<keyword evidence="3 6" id="KW-0812">Transmembrane</keyword>
<dbReference type="InterPro" id="IPR038330">
    <property type="entry name" value="TspO/MBR-related_sf"/>
</dbReference>
<keyword evidence="5 6" id="KW-0472">Membrane</keyword>
<feature type="transmembrane region" description="Helical" evidence="6">
    <location>
        <begin position="136"/>
        <end position="155"/>
    </location>
</feature>
<protein>
    <submittedName>
        <fullName evidence="8">Tryptophan-rich sensory protein</fullName>
    </submittedName>
</protein>
<keyword evidence="4 6" id="KW-1133">Transmembrane helix</keyword>
<evidence type="ECO:0000256" key="4">
    <source>
        <dbReference type="ARBA" id="ARBA00022989"/>
    </source>
</evidence>
<evidence type="ECO:0000256" key="6">
    <source>
        <dbReference type="SAM" id="Phobius"/>
    </source>
</evidence>
<dbReference type="AlphaFoldDB" id="A0A327W0W4"/>
<dbReference type="PIRSF" id="PIRSF005859">
    <property type="entry name" value="PBR"/>
    <property type="match status" value="1"/>
</dbReference>
<evidence type="ECO:0000256" key="3">
    <source>
        <dbReference type="ARBA" id="ARBA00022692"/>
    </source>
</evidence>
<evidence type="ECO:0000256" key="1">
    <source>
        <dbReference type="ARBA" id="ARBA00004141"/>
    </source>
</evidence>
<accession>A0A327W0W4</accession>
<evidence type="ECO:0000313" key="9">
    <source>
        <dbReference type="Proteomes" id="UP000249819"/>
    </source>
</evidence>
<dbReference type="Proteomes" id="UP000249819">
    <property type="component" value="Unassembled WGS sequence"/>
</dbReference>
<reference evidence="8 9" key="1">
    <citation type="submission" date="2018-06" db="EMBL/GenBank/DDBJ databases">
        <title>Genomic Encyclopedia of Archaeal and Bacterial Type Strains, Phase II (KMG-II): from individual species to whole genera.</title>
        <authorList>
            <person name="Goeker M."/>
        </authorList>
    </citation>
    <scope>NUCLEOTIDE SEQUENCE [LARGE SCALE GENOMIC DNA]</scope>
    <source>
        <strain evidence="8 9">DSM 29821</strain>
    </source>
</reference>
<dbReference type="CDD" id="cd15904">
    <property type="entry name" value="TSPO_MBR"/>
    <property type="match status" value="1"/>
</dbReference>
<dbReference type="Gene3D" id="1.20.1260.100">
    <property type="entry name" value="TspO/MBR protein"/>
    <property type="match status" value="1"/>
</dbReference>
<evidence type="ECO:0000256" key="5">
    <source>
        <dbReference type="ARBA" id="ARBA00023136"/>
    </source>
</evidence>
<sequence length="156" mass="18308">MRNNWLIAACCIALPMATGAIAAYVTIQNVQFWYPVLRKPIFTPPNAVFAPVWTILYVLMGISLYLVLREPPSPKRRLALVLFGIQLFFNFWWSILFFRFHSIGIALLDIILLWLFIILMIRQFYRLSNKAANLQWPYLAWVSFASVLNFSIWYLN</sequence>
<dbReference type="GO" id="GO:0016020">
    <property type="term" value="C:membrane"/>
    <property type="evidence" value="ECO:0007669"/>
    <property type="project" value="UniProtKB-SubCell"/>
</dbReference>
<comment type="caution">
    <text evidence="8">The sequence shown here is derived from an EMBL/GenBank/DDBJ whole genome shotgun (WGS) entry which is preliminary data.</text>
</comment>
<dbReference type="PANTHER" id="PTHR10057">
    <property type="entry name" value="PERIPHERAL-TYPE BENZODIAZEPINE RECEPTOR"/>
    <property type="match status" value="1"/>
</dbReference>
<evidence type="ECO:0000256" key="7">
    <source>
        <dbReference type="SAM" id="SignalP"/>
    </source>
</evidence>
<evidence type="ECO:0000256" key="2">
    <source>
        <dbReference type="ARBA" id="ARBA00007524"/>
    </source>
</evidence>
<dbReference type="RefSeq" id="WP_111592819.1">
    <property type="nucleotide sequence ID" value="NZ_QLMA01000004.1"/>
</dbReference>